<sequence>MYRILYTDDGILCGAVAHSDAELIAACRDEIVRLHGGGTPLPEYFERYVAGLDPPNGE</sequence>
<accession>A0A7W7W4K1</accession>
<dbReference type="EMBL" id="JACHJT010000001">
    <property type="protein sequence ID" value="MBB4933886.1"/>
    <property type="molecule type" value="Genomic_DNA"/>
</dbReference>
<name>A0A7W7W4K1_9ACTN</name>
<keyword evidence="2" id="KW-1185">Reference proteome</keyword>
<reference evidence="1 2" key="1">
    <citation type="submission" date="2020-08" db="EMBL/GenBank/DDBJ databases">
        <title>Sequencing the genomes of 1000 actinobacteria strains.</title>
        <authorList>
            <person name="Klenk H.-P."/>
        </authorList>
    </citation>
    <scope>NUCLEOTIDE SEQUENCE [LARGE SCALE GENOMIC DNA]</scope>
    <source>
        <strain evidence="1 2">DSM 102030</strain>
    </source>
</reference>
<comment type="caution">
    <text evidence="1">The sequence shown here is derived from an EMBL/GenBank/DDBJ whole genome shotgun (WGS) entry which is preliminary data.</text>
</comment>
<gene>
    <name evidence="1" type="ORF">F4561_004706</name>
</gene>
<dbReference type="Proteomes" id="UP000523007">
    <property type="component" value="Unassembled WGS sequence"/>
</dbReference>
<protein>
    <submittedName>
        <fullName evidence="1">Uncharacterized protein</fullName>
    </submittedName>
</protein>
<evidence type="ECO:0000313" key="2">
    <source>
        <dbReference type="Proteomes" id="UP000523007"/>
    </source>
</evidence>
<proteinExistence type="predicted"/>
<organism evidence="1 2">
    <name type="scientific">Lipingzhangella halophila</name>
    <dbReference type="NCBI Taxonomy" id="1783352"/>
    <lineage>
        <taxon>Bacteria</taxon>
        <taxon>Bacillati</taxon>
        <taxon>Actinomycetota</taxon>
        <taxon>Actinomycetes</taxon>
        <taxon>Streptosporangiales</taxon>
        <taxon>Nocardiopsidaceae</taxon>
        <taxon>Lipingzhangella</taxon>
    </lineage>
</organism>
<dbReference type="AlphaFoldDB" id="A0A7W7W4K1"/>
<evidence type="ECO:0000313" key="1">
    <source>
        <dbReference type="EMBL" id="MBB4933886.1"/>
    </source>
</evidence>